<feature type="compositionally biased region" description="Polar residues" evidence="1">
    <location>
        <begin position="510"/>
        <end position="523"/>
    </location>
</feature>
<comment type="caution">
    <text evidence="3">The sequence shown here is derived from an EMBL/GenBank/DDBJ whole genome shotgun (WGS) entry which is preliminary data.</text>
</comment>
<organism evidence="3 4">
    <name type="scientific">Filobasidium floriforme</name>
    <dbReference type="NCBI Taxonomy" id="5210"/>
    <lineage>
        <taxon>Eukaryota</taxon>
        <taxon>Fungi</taxon>
        <taxon>Dikarya</taxon>
        <taxon>Basidiomycota</taxon>
        <taxon>Agaricomycotina</taxon>
        <taxon>Tremellomycetes</taxon>
        <taxon>Filobasidiales</taxon>
        <taxon>Filobasidiaceae</taxon>
        <taxon>Filobasidium</taxon>
    </lineage>
</organism>
<feature type="compositionally biased region" description="Low complexity" evidence="1">
    <location>
        <begin position="372"/>
        <end position="384"/>
    </location>
</feature>
<keyword evidence="4" id="KW-1185">Reference proteome</keyword>
<feature type="compositionally biased region" description="Low complexity" evidence="1">
    <location>
        <begin position="301"/>
        <end position="321"/>
    </location>
</feature>
<accession>A0A8K0JPF6</accession>
<keyword evidence="2" id="KW-0472">Membrane</keyword>
<dbReference type="EMBL" id="JABELV010000022">
    <property type="protein sequence ID" value="KAG7563018.1"/>
    <property type="molecule type" value="Genomic_DNA"/>
</dbReference>
<name>A0A8K0JPF6_9TREE</name>
<evidence type="ECO:0000313" key="3">
    <source>
        <dbReference type="EMBL" id="KAG7563018.1"/>
    </source>
</evidence>
<dbReference type="AlphaFoldDB" id="A0A8K0JPF6"/>
<dbReference type="Proteomes" id="UP000812966">
    <property type="component" value="Unassembled WGS sequence"/>
</dbReference>
<sequence>MATTASDVPGVNAPTIPAATSEAQASSNSQAPGPAPTISSSSQAAPVAASTSSSPAAQQSSTTNAQPGPQTSTSQAAQPTSAAASSSSSPGPAAVTTLTSTLPAPVSSTAASSSGPAVVVSTVTTNPGSSSAASSSSSSSTLISSSSSNVPTSTSSTPIAPSATLRSRTSNPSSTGLSGDSRASENGNGVNDGKTLSGGVIGGIVGGAVGLLLLLGLGVFLWRKRRARRDREDYPLPPPRDMIASGLGTGYGGGWDDKPTAGAGVASSNVLAYGGNEKMGFDRSNSALYVPGLPAHYPSYGRRTSSSPLSPGSGPSTPLGPAFSYDQPLTPSGSVAPGQYFNPPSQQGGSGDFAQGPFLFQHEAVSGGGSGSTSASVEGSRSSTPLGRGAGTGSSSNSNTNLRGAAMATATDDKSGQRTASSSPSRKLPAPIQTTGLNDVYPAQNDTLGSAPSTPRSRLSYNPSQGYSQPYYPSTGGNPHHSRSHSAGMRNSYSGRGINLQMPTPLDPNTPRQGYLTSPTSPRGGSMYGLNDFGGYHPGSAMLAGGGSNVSRSRPGSGSGSGGSGSYSPNGGSVHGSTRMQGKRASGQGLTGNGVVHQPSTSSSLASGPSGEEGETMKSNT</sequence>
<feature type="region of interest" description="Disordered" evidence="1">
    <location>
        <begin position="301"/>
        <end position="621"/>
    </location>
</feature>
<feature type="compositionally biased region" description="Polar residues" evidence="1">
    <location>
        <begin position="165"/>
        <end position="178"/>
    </location>
</feature>
<evidence type="ECO:0000313" key="4">
    <source>
        <dbReference type="Proteomes" id="UP000812966"/>
    </source>
</evidence>
<feature type="compositionally biased region" description="Polar residues" evidence="1">
    <location>
        <begin position="444"/>
        <end position="477"/>
    </location>
</feature>
<feature type="compositionally biased region" description="Low complexity" evidence="1">
    <location>
        <begin position="39"/>
        <end position="164"/>
    </location>
</feature>
<evidence type="ECO:0000256" key="2">
    <source>
        <dbReference type="SAM" id="Phobius"/>
    </source>
</evidence>
<feature type="compositionally biased region" description="Low complexity" evidence="1">
    <location>
        <begin position="600"/>
        <end position="610"/>
    </location>
</feature>
<feature type="compositionally biased region" description="Polar residues" evidence="1">
    <location>
        <begin position="21"/>
        <end position="31"/>
    </location>
</feature>
<reference evidence="3" key="1">
    <citation type="submission" date="2020-04" db="EMBL/GenBank/DDBJ databases">
        <title>Analysis of mating type loci in Filobasidium floriforme.</title>
        <authorList>
            <person name="Nowrousian M."/>
        </authorList>
    </citation>
    <scope>NUCLEOTIDE SEQUENCE</scope>
    <source>
        <strain evidence="3">CBS 6242</strain>
    </source>
</reference>
<proteinExistence type="predicted"/>
<keyword evidence="2" id="KW-0812">Transmembrane</keyword>
<gene>
    <name evidence="3" type="ORF">FFLO_01576</name>
</gene>
<feature type="transmembrane region" description="Helical" evidence="2">
    <location>
        <begin position="200"/>
        <end position="222"/>
    </location>
</feature>
<keyword evidence="2" id="KW-1133">Transmembrane helix</keyword>
<protein>
    <submittedName>
        <fullName evidence="3">Uncharacterized protein</fullName>
    </submittedName>
</protein>
<evidence type="ECO:0000256" key="1">
    <source>
        <dbReference type="SAM" id="MobiDB-lite"/>
    </source>
</evidence>
<feature type="region of interest" description="Disordered" evidence="1">
    <location>
        <begin position="1"/>
        <end position="190"/>
    </location>
</feature>